<feature type="compositionally biased region" description="Low complexity" evidence="4">
    <location>
        <begin position="187"/>
        <end position="201"/>
    </location>
</feature>
<evidence type="ECO:0000313" key="7">
    <source>
        <dbReference type="EnsemblMetazoa" id="AALB009443-PA"/>
    </source>
</evidence>
<dbReference type="InterPro" id="IPR042178">
    <property type="entry name" value="Serpin_sf_1"/>
</dbReference>
<feature type="compositionally biased region" description="Basic residues" evidence="4">
    <location>
        <begin position="318"/>
        <end position="345"/>
    </location>
</feature>
<dbReference type="Proteomes" id="UP000069272">
    <property type="component" value="Chromosome 2R"/>
</dbReference>
<keyword evidence="2" id="KW-0722">Serine protease inhibitor</keyword>
<dbReference type="GO" id="GO:0004867">
    <property type="term" value="F:serine-type endopeptidase inhibitor activity"/>
    <property type="evidence" value="ECO:0007669"/>
    <property type="project" value="UniProtKB-KW"/>
</dbReference>
<reference evidence="7 8" key="1">
    <citation type="journal article" date="2017" name="G3 (Bethesda)">
        <title>The Physical Genome Mapping of Anopheles albimanus Corrected Scaffold Misassemblies and Identified Interarm Rearrangements in Genus Anopheles.</title>
        <authorList>
            <person name="Artemov G.N."/>
            <person name="Peery A.N."/>
            <person name="Jiang X."/>
            <person name="Tu Z."/>
            <person name="Stegniy V.N."/>
            <person name="Sharakhova M.V."/>
            <person name="Sharakhov I.V."/>
        </authorList>
    </citation>
    <scope>NUCLEOTIDE SEQUENCE [LARGE SCALE GENOMIC DNA]</scope>
    <source>
        <strain evidence="7 8">ALBI9_A</strain>
    </source>
</reference>
<keyword evidence="8" id="KW-1185">Reference proteome</keyword>
<dbReference type="STRING" id="7167.A0A182FSB6"/>
<dbReference type="Gene3D" id="2.30.39.10">
    <property type="entry name" value="Alpha-1-antitrypsin, domain 1"/>
    <property type="match status" value="1"/>
</dbReference>
<evidence type="ECO:0000256" key="1">
    <source>
        <dbReference type="ARBA" id="ARBA00022690"/>
    </source>
</evidence>
<dbReference type="VEuPathDB" id="VectorBase:AALB20_027210"/>
<feature type="domain" description="Serpin" evidence="6">
    <location>
        <begin position="76"/>
        <end position="598"/>
    </location>
</feature>
<accession>A0A182FSB6</accession>
<feature type="region of interest" description="Disordered" evidence="4">
    <location>
        <begin position="34"/>
        <end position="58"/>
    </location>
</feature>
<evidence type="ECO:0000256" key="5">
    <source>
        <dbReference type="SAM" id="SignalP"/>
    </source>
</evidence>
<reference evidence="7" key="2">
    <citation type="submission" date="2022-08" db="UniProtKB">
        <authorList>
            <consortium name="EnsemblMetazoa"/>
        </authorList>
    </citation>
    <scope>IDENTIFICATION</scope>
    <source>
        <strain evidence="7">STECLA/ALBI9_A</strain>
    </source>
</reference>
<comment type="similarity">
    <text evidence="3">Belongs to the serpin family.</text>
</comment>
<dbReference type="AlphaFoldDB" id="A0A182FSB6"/>
<dbReference type="Gene3D" id="3.30.497.10">
    <property type="entry name" value="Antithrombin, subunit I, domain 2"/>
    <property type="match status" value="2"/>
</dbReference>
<keyword evidence="1" id="KW-0646">Protease inhibitor</keyword>
<feature type="signal peptide" evidence="5">
    <location>
        <begin position="1"/>
        <end position="21"/>
    </location>
</feature>
<dbReference type="KEGG" id="aali:118460645"/>
<protein>
    <recommendedName>
        <fullName evidence="6">Serpin domain-containing protein</fullName>
    </recommendedName>
</protein>
<dbReference type="EnsemblMetazoa" id="AALB009443-RA">
    <property type="protein sequence ID" value="AALB009443-PA"/>
    <property type="gene ID" value="AALB009443"/>
</dbReference>
<name>A0A182FSB6_ANOAL</name>
<dbReference type="InterPro" id="IPR023796">
    <property type="entry name" value="Serpin_dom"/>
</dbReference>
<dbReference type="SUPFAM" id="SSF56574">
    <property type="entry name" value="Serpins"/>
    <property type="match status" value="2"/>
</dbReference>
<dbReference type="InterPro" id="IPR000215">
    <property type="entry name" value="Serpin_fam"/>
</dbReference>
<sequence length="604" mass="67449">MWPPLALMAMLVLLPLEPCVTQFYSLNFGTEEESFPATNPPPSAATGTAAGPRKQEVRQKVTPQDAMIDRTNHLGFRVLHQHSKGNKNNIALSPCALASILVALYEGSDGRSAAELYDQLVVPYDKDVLRVGYRDIHRRLRSYFYQKENLLNGLSLSSENITVRPEYESVLKFYGYDLESIPEMRMPSTTTTTTLSPTTTDETTEIDSDVSDSTTVELGSTTTLPIETTTTFTSMPEEPTTPSISTDAPTVSTTSEAIEGSGESSTANQEPDETTDGKVTETEATTEANTEQPTTVDGDGGTTEPPADAPEADGTGEKRRRNLRKRGHRRHSPDSPHRRRSLRTKRQPEEIDIASHQRFLQSFLLQDVIATTTASPLISVVGGPTPRTNPFFQQPAPDAYRLLEDTIEHNFYLTETEIVRVPYKVYNTILKYAYIEQLHSTVIELELDSEDYRLLLILPDYEFGIGNVLKLLQIGDNVPNLRDITSQMSATWVKTIVPKFNLKGSIVLTSDLQNLGINDIFEPARADFSLMTDDSSIYAKHIEQSININIRTHSLQQLKRFTSLYKNPVELAVNYPFLFCILDNELDLALMVGRILNPLNSRIH</sequence>
<dbReference type="InterPro" id="IPR042185">
    <property type="entry name" value="Serpin_sf_2"/>
</dbReference>
<proteinExistence type="inferred from homology"/>
<dbReference type="PANTHER" id="PTHR11461:SF130">
    <property type="entry name" value="SERPIN 85F"/>
    <property type="match status" value="1"/>
</dbReference>
<feature type="compositionally biased region" description="Low complexity" evidence="4">
    <location>
        <begin position="282"/>
        <end position="295"/>
    </location>
</feature>
<dbReference type="VEuPathDB" id="VectorBase:AALB009443"/>
<dbReference type="GeneID" id="118460645"/>
<evidence type="ECO:0000313" key="8">
    <source>
        <dbReference type="Proteomes" id="UP000069272"/>
    </source>
</evidence>
<dbReference type="SMART" id="SM00093">
    <property type="entry name" value="SERPIN"/>
    <property type="match status" value="1"/>
</dbReference>
<evidence type="ECO:0000256" key="4">
    <source>
        <dbReference type="SAM" id="MobiDB-lite"/>
    </source>
</evidence>
<feature type="compositionally biased region" description="Polar residues" evidence="4">
    <location>
        <begin position="240"/>
        <end position="269"/>
    </location>
</feature>
<evidence type="ECO:0000259" key="6">
    <source>
        <dbReference type="SMART" id="SM00093"/>
    </source>
</evidence>
<feature type="chain" id="PRO_5043523041" description="Serpin domain-containing protein" evidence="5">
    <location>
        <begin position="22"/>
        <end position="604"/>
    </location>
</feature>
<feature type="compositionally biased region" description="Low complexity" evidence="4">
    <location>
        <begin position="211"/>
        <end position="233"/>
    </location>
</feature>
<evidence type="ECO:0000256" key="3">
    <source>
        <dbReference type="RuleBase" id="RU000411"/>
    </source>
</evidence>
<keyword evidence="5" id="KW-0732">Signal</keyword>
<dbReference type="RefSeq" id="XP_035780998.1">
    <property type="nucleotide sequence ID" value="XM_035925105.1"/>
</dbReference>
<dbReference type="Pfam" id="PF00079">
    <property type="entry name" value="Serpin"/>
    <property type="match status" value="2"/>
</dbReference>
<organism evidence="7 8">
    <name type="scientific">Anopheles albimanus</name>
    <name type="common">New world malaria mosquito</name>
    <dbReference type="NCBI Taxonomy" id="7167"/>
    <lineage>
        <taxon>Eukaryota</taxon>
        <taxon>Metazoa</taxon>
        <taxon>Ecdysozoa</taxon>
        <taxon>Arthropoda</taxon>
        <taxon>Hexapoda</taxon>
        <taxon>Insecta</taxon>
        <taxon>Pterygota</taxon>
        <taxon>Neoptera</taxon>
        <taxon>Endopterygota</taxon>
        <taxon>Diptera</taxon>
        <taxon>Nematocera</taxon>
        <taxon>Culicoidea</taxon>
        <taxon>Culicidae</taxon>
        <taxon>Anophelinae</taxon>
        <taxon>Anopheles</taxon>
    </lineage>
</organism>
<feature type="region of interest" description="Disordered" evidence="4">
    <location>
        <begin position="187"/>
        <end position="350"/>
    </location>
</feature>
<dbReference type="FunFam" id="3.30.497.10:FF:000026">
    <property type="entry name" value="Serine protease inhibitor (serpin) 19"/>
    <property type="match status" value="1"/>
</dbReference>
<dbReference type="OrthoDB" id="8179360at2759"/>
<dbReference type="PANTHER" id="PTHR11461">
    <property type="entry name" value="SERINE PROTEASE INHIBITOR, SERPIN"/>
    <property type="match status" value="1"/>
</dbReference>
<evidence type="ECO:0000256" key="2">
    <source>
        <dbReference type="ARBA" id="ARBA00022900"/>
    </source>
</evidence>
<dbReference type="InterPro" id="IPR036186">
    <property type="entry name" value="Serpin_sf"/>
</dbReference>
<dbReference type="GO" id="GO:0005615">
    <property type="term" value="C:extracellular space"/>
    <property type="evidence" value="ECO:0007669"/>
    <property type="project" value="InterPro"/>
</dbReference>